<feature type="compositionally biased region" description="Basic residues" evidence="1">
    <location>
        <begin position="1335"/>
        <end position="1354"/>
    </location>
</feature>
<organism evidence="2 3">
    <name type="scientific">Lichtheimia corymbifera JMRC:FSU:9682</name>
    <dbReference type="NCBI Taxonomy" id="1263082"/>
    <lineage>
        <taxon>Eukaryota</taxon>
        <taxon>Fungi</taxon>
        <taxon>Fungi incertae sedis</taxon>
        <taxon>Mucoromycota</taxon>
        <taxon>Mucoromycotina</taxon>
        <taxon>Mucoromycetes</taxon>
        <taxon>Mucorales</taxon>
        <taxon>Lichtheimiaceae</taxon>
        <taxon>Lichtheimia</taxon>
    </lineage>
</organism>
<dbReference type="Pfam" id="PF08642">
    <property type="entry name" value="Rxt3"/>
    <property type="match status" value="1"/>
</dbReference>
<feature type="compositionally biased region" description="Polar residues" evidence="1">
    <location>
        <begin position="1"/>
        <end position="35"/>
    </location>
</feature>
<feature type="compositionally biased region" description="Low complexity" evidence="1">
    <location>
        <begin position="403"/>
        <end position="432"/>
    </location>
</feature>
<feature type="region of interest" description="Disordered" evidence="1">
    <location>
        <begin position="1"/>
        <end position="72"/>
    </location>
</feature>
<dbReference type="PANTHER" id="PTHR21243">
    <property type="entry name" value="PROTEIN SCAI"/>
    <property type="match status" value="1"/>
</dbReference>
<gene>
    <name evidence="2" type="ORF">LCOR_11667.1</name>
</gene>
<accession>A0A068SHV8</accession>
<feature type="region of interest" description="Disordered" evidence="1">
    <location>
        <begin position="403"/>
        <end position="446"/>
    </location>
</feature>
<feature type="compositionally biased region" description="Basic and acidic residues" evidence="1">
    <location>
        <begin position="813"/>
        <end position="833"/>
    </location>
</feature>
<feature type="region of interest" description="Disordered" evidence="1">
    <location>
        <begin position="1286"/>
        <end position="1354"/>
    </location>
</feature>
<feature type="compositionally biased region" description="Acidic residues" evidence="1">
    <location>
        <begin position="1288"/>
        <end position="1298"/>
    </location>
</feature>
<feature type="compositionally biased region" description="Low complexity" evidence="1">
    <location>
        <begin position="57"/>
        <end position="72"/>
    </location>
</feature>
<feature type="compositionally biased region" description="Low complexity" evidence="1">
    <location>
        <begin position="36"/>
        <end position="49"/>
    </location>
</feature>
<feature type="compositionally biased region" description="Low complexity" evidence="1">
    <location>
        <begin position="549"/>
        <end position="579"/>
    </location>
</feature>
<sequence length="1354" mass="147949">METDNNNTSSDAQAIDSSNAIHSPNGTDTSKANSNAQTKPTQPATTTAALNVPAGKPSASTTTTASSVATDAAAAPVSTADIRATPVSHPPHPISQESGVAAVEETALQKQKLVEEFQYLLEKSQSLFSGLRDLPPTGSHRQWRPYFEKTFEVYTKLWKFQQTHRPVLEDKSNYGLKRWEVGEIASKIGQLYYHYYLRTSDTSYLQEAYVFYDAIHERQYFRDILEVKNPALMIKKMRYYARFIVVSLLLNREEKIRMLVSELENLVDEYTKNFKPPDAKEWQVVLQEISTFMEAEKKPAPISVDRLPVTVMHRLSPTMRIDRDSIPGTRLKLQEAILVGNSQKQIKFSELTLDMYRMLQSLEMEPTGNFPSATPKTAAKAGGAGGDQAGATLESGAKDAAAAAAAAASKEEPTTTTTTTSSTSLKNTSGATPTPPPGATQQPATAVNTNALTQPTNTDKPSSRRINPHKYLLYRPSLSQLFVYIATAFKDTAENGVMLLYLSADGCEYPDVRDTGYKGGVAANHRKTQPSTGAAMTATPTSNADKSEATPTTSTATANTTTATGTNASSSSATALSASSPTHVPSTHCLHPADLVPFTRKPLFLIVDSSNSIAFNNILNVFGQPLLILMSPVEYPSSVQDRSEIGSLFTLFLHTPLLGFCLVSDIGDLDTNWDECVTLITDMEQKTGELLLENPEVDPQMKRFMADEFLWTFIVRFTLCCIILRYHSSFKDEKTYPTSSPALPESIYNAEEIIAMLHRLTSVAKVGTYFNLPFATDDPPRLVPAFFSELCVFDKMSEPTLRKHNATESSGEQAHDPATTHEEPPLKRTKLEPSDNQQESTTTGRSSLGDNTGTPKTYNSNEGPGMRMSVSAVLAGNTRDLWHRGSPSTGYARLSPHKTLSPTPPPAGSTTTTPTTDKKAPSSSSSSTDSNASPKPNSANITSEQLVRALTSSRLSSETLESAAASSSTDTPQALGNALAAVAAATVNRSSSSSSSSNTTTAAAAIGSLAANISTILHANANDTDPGNARRASGILTNPTALTQVLDQAIRLGTQQQKRKSTHDEEEEEAKKTTKNEENKGFQRIVRNEKAWKALEGYQEKRLGSWLYSPELLLPIDSSQLNGLVEILVPARYLSYNNPKVQKRAVWGTDIYTDDSDVVSMIVHCGKYSMPFIEPDLDVHDPVSIALGATLDEPIKPKKTSYPIPDHDLKVTLRVMPALKCYTGTVQHHIGSRSWGGNHDGLSYWVEHVEKLKRGDAQPRGRHGIKANMNRYACERYRTLGFPVKEKEEEEDEEDEEQVPVPQIKSAMVRKKKRAVSASPSPPPTPTSQSVSTSSHRRRPFRRAAGRARNRNRV</sequence>
<dbReference type="InterPro" id="IPR022709">
    <property type="entry name" value="SCAI"/>
</dbReference>
<protein>
    <submittedName>
        <fullName evidence="2">Protein scai-like</fullName>
    </submittedName>
</protein>
<evidence type="ECO:0000256" key="1">
    <source>
        <dbReference type="SAM" id="MobiDB-lite"/>
    </source>
</evidence>
<feature type="compositionally biased region" description="Polar residues" evidence="1">
    <location>
        <begin position="834"/>
        <end position="862"/>
    </location>
</feature>
<feature type="compositionally biased region" description="Basic and acidic residues" evidence="1">
    <location>
        <begin position="1069"/>
        <end position="1079"/>
    </location>
</feature>
<reference evidence="2" key="1">
    <citation type="submission" date="2013-08" db="EMBL/GenBank/DDBJ databases">
        <title>Gene expansion shapes genome architecture in the human pathogen Lichtheimia corymbifera: an evolutionary genomics analysis in the ancient terrestrial Mucorales (Mucoromycotina).</title>
        <authorList>
            <person name="Schwartze V.U."/>
            <person name="Winter S."/>
            <person name="Shelest E."/>
            <person name="Marcet-Houben M."/>
            <person name="Horn F."/>
            <person name="Wehner S."/>
            <person name="Hoffmann K."/>
            <person name="Riege K."/>
            <person name="Sammeth M."/>
            <person name="Nowrousian M."/>
            <person name="Valiante V."/>
            <person name="Linde J."/>
            <person name="Jacobsen I.D."/>
            <person name="Marz M."/>
            <person name="Brakhage A.A."/>
            <person name="Gabaldon T."/>
            <person name="Bocker S."/>
            <person name="Voigt K."/>
        </authorList>
    </citation>
    <scope>NUCLEOTIDE SEQUENCE [LARGE SCALE GENOMIC DNA]</scope>
    <source>
        <strain evidence="2">FSU 9682</strain>
    </source>
</reference>
<dbReference type="GO" id="GO:0006351">
    <property type="term" value="P:DNA-templated transcription"/>
    <property type="evidence" value="ECO:0007669"/>
    <property type="project" value="InterPro"/>
</dbReference>
<dbReference type="Pfam" id="PF12070">
    <property type="entry name" value="SCAI"/>
    <property type="match status" value="1"/>
</dbReference>
<dbReference type="STRING" id="1263082.A0A068SHV8"/>
<feature type="region of interest" description="Disordered" evidence="1">
    <location>
        <begin position="366"/>
        <end position="391"/>
    </location>
</feature>
<dbReference type="VEuPathDB" id="FungiDB:LCOR_11667.1"/>
<feature type="compositionally biased region" description="Low complexity" evidence="1">
    <location>
        <begin position="908"/>
        <end position="936"/>
    </location>
</feature>
<feature type="region of interest" description="Disordered" evidence="1">
    <location>
        <begin position="521"/>
        <end position="579"/>
    </location>
</feature>
<keyword evidence="3" id="KW-1185">Reference proteome</keyword>
<dbReference type="Proteomes" id="UP000027586">
    <property type="component" value="Unassembled WGS sequence"/>
</dbReference>
<dbReference type="EMBL" id="CBTN010000113">
    <property type="protein sequence ID" value="CDH60891.1"/>
    <property type="molecule type" value="Genomic_DNA"/>
</dbReference>
<dbReference type="InterPro" id="IPR013951">
    <property type="entry name" value="Rxt3"/>
</dbReference>
<evidence type="ECO:0000313" key="3">
    <source>
        <dbReference type="Proteomes" id="UP000027586"/>
    </source>
</evidence>
<name>A0A068SHV8_9FUNG</name>
<evidence type="ECO:0000313" key="2">
    <source>
        <dbReference type="EMBL" id="CDH60891.1"/>
    </source>
</evidence>
<feature type="region of interest" description="Disordered" evidence="1">
    <location>
        <begin position="1054"/>
        <end position="1079"/>
    </location>
</feature>
<comment type="caution">
    <text evidence="2">The sequence shown here is derived from an EMBL/GenBank/DDBJ whole genome shotgun (WGS) entry which is preliminary data.</text>
</comment>
<feature type="region of interest" description="Disordered" evidence="1">
    <location>
        <begin position="880"/>
        <end position="943"/>
    </location>
</feature>
<dbReference type="OrthoDB" id="525027at2759"/>
<proteinExistence type="predicted"/>
<dbReference type="GO" id="GO:0003714">
    <property type="term" value="F:transcription corepressor activity"/>
    <property type="evidence" value="ECO:0007669"/>
    <property type="project" value="InterPro"/>
</dbReference>
<feature type="compositionally biased region" description="Polar residues" evidence="1">
    <location>
        <begin position="529"/>
        <end position="544"/>
    </location>
</feature>
<feature type="region of interest" description="Disordered" evidence="1">
    <location>
        <begin position="802"/>
        <end position="866"/>
    </location>
</feature>